<dbReference type="PROSITE" id="PS51419">
    <property type="entry name" value="RAB"/>
    <property type="match status" value="1"/>
</dbReference>
<evidence type="ECO:0000256" key="1">
    <source>
        <dbReference type="ARBA" id="ARBA00006270"/>
    </source>
</evidence>
<feature type="non-terminal residue" evidence="6">
    <location>
        <position position="1"/>
    </location>
</feature>
<dbReference type="Proteomes" id="UP001159427">
    <property type="component" value="Unassembled WGS sequence"/>
</dbReference>
<evidence type="ECO:0008006" key="8">
    <source>
        <dbReference type="Google" id="ProtNLM"/>
    </source>
</evidence>
<dbReference type="Gene3D" id="3.40.50.300">
    <property type="entry name" value="P-loop containing nucleotide triphosphate hydrolases"/>
    <property type="match status" value="1"/>
</dbReference>
<dbReference type="SUPFAM" id="SSF52540">
    <property type="entry name" value="P-loop containing nucleoside triphosphate hydrolases"/>
    <property type="match status" value="1"/>
</dbReference>
<keyword evidence="4" id="KW-0636">Prenylation</keyword>
<keyword evidence="3" id="KW-0342">GTP-binding</keyword>
<evidence type="ECO:0000256" key="3">
    <source>
        <dbReference type="ARBA" id="ARBA00023134"/>
    </source>
</evidence>
<dbReference type="Pfam" id="PF00071">
    <property type="entry name" value="Ras"/>
    <property type="match status" value="1"/>
</dbReference>
<dbReference type="InterPro" id="IPR001806">
    <property type="entry name" value="Small_GTPase"/>
</dbReference>
<dbReference type="InterPro" id="IPR027417">
    <property type="entry name" value="P-loop_NTPase"/>
</dbReference>
<comment type="similarity">
    <text evidence="1">Belongs to the small GTPase superfamily. Rab family.</text>
</comment>
<dbReference type="SMART" id="SM00173">
    <property type="entry name" value="RAS"/>
    <property type="match status" value="1"/>
</dbReference>
<accession>A0ABN8M0Z4</accession>
<feature type="region of interest" description="Disordered" evidence="5">
    <location>
        <begin position="93"/>
        <end position="117"/>
    </location>
</feature>
<dbReference type="PANTHER" id="PTHR47980">
    <property type="entry name" value="LD44762P"/>
    <property type="match status" value="1"/>
</dbReference>
<dbReference type="EMBL" id="CALNXI010000181">
    <property type="protein sequence ID" value="CAH3021395.1"/>
    <property type="molecule type" value="Genomic_DNA"/>
</dbReference>
<sequence>QGIILIYDITQEKTFENISKWLRNIEEHANEDVEKMILGSKCHMEDRRIVSKENGEQLTKEHGAQFFEVSAEENINIKEVLYNLAEKMLEKKLSTDNEKTSQNIHVSDTEEKKGRCY</sequence>
<evidence type="ECO:0000256" key="2">
    <source>
        <dbReference type="ARBA" id="ARBA00022741"/>
    </source>
</evidence>
<keyword evidence="7" id="KW-1185">Reference proteome</keyword>
<reference evidence="6 7" key="1">
    <citation type="submission" date="2022-05" db="EMBL/GenBank/DDBJ databases">
        <authorList>
            <consortium name="Genoscope - CEA"/>
            <person name="William W."/>
        </authorList>
    </citation>
    <scope>NUCLEOTIDE SEQUENCE [LARGE SCALE GENOMIC DNA]</scope>
</reference>
<protein>
    <recommendedName>
        <fullName evidence="8">Ras-related protein Rab-10</fullName>
    </recommendedName>
</protein>
<evidence type="ECO:0000313" key="7">
    <source>
        <dbReference type="Proteomes" id="UP001159427"/>
    </source>
</evidence>
<dbReference type="SMART" id="SM00175">
    <property type="entry name" value="RAB"/>
    <property type="match status" value="1"/>
</dbReference>
<proteinExistence type="inferred from homology"/>
<evidence type="ECO:0000256" key="5">
    <source>
        <dbReference type="SAM" id="MobiDB-lite"/>
    </source>
</evidence>
<keyword evidence="2" id="KW-0547">Nucleotide-binding</keyword>
<gene>
    <name evidence="6" type="ORF">PEVE_00011266</name>
</gene>
<name>A0ABN8M0Z4_9CNID</name>
<keyword evidence="4" id="KW-0449">Lipoprotein</keyword>
<evidence type="ECO:0000256" key="4">
    <source>
        <dbReference type="ARBA" id="ARBA00023289"/>
    </source>
</evidence>
<dbReference type="InterPro" id="IPR050305">
    <property type="entry name" value="Small_GTPase_Rab"/>
</dbReference>
<organism evidence="6 7">
    <name type="scientific">Porites evermanni</name>
    <dbReference type="NCBI Taxonomy" id="104178"/>
    <lineage>
        <taxon>Eukaryota</taxon>
        <taxon>Metazoa</taxon>
        <taxon>Cnidaria</taxon>
        <taxon>Anthozoa</taxon>
        <taxon>Hexacorallia</taxon>
        <taxon>Scleractinia</taxon>
        <taxon>Fungiina</taxon>
        <taxon>Poritidae</taxon>
        <taxon>Porites</taxon>
    </lineage>
</organism>
<evidence type="ECO:0000313" key="6">
    <source>
        <dbReference type="EMBL" id="CAH3021395.1"/>
    </source>
</evidence>
<dbReference type="PRINTS" id="PR00449">
    <property type="entry name" value="RASTRNSFRMNG"/>
</dbReference>
<feature type="compositionally biased region" description="Basic and acidic residues" evidence="5">
    <location>
        <begin position="107"/>
        <end position="117"/>
    </location>
</feature>
<dbReference type="PROSITE" id="PS51421">
    <property type="entry name" value="RAS"/>
    <property type="match status" value="1"/>
</dbReference>
<comment type="caution">
    <text evidence="6">The sequence shown here is derived from an EMBL/GenBank/DDBJ whole genome shotgun (WGS) entry which is preliminary data.</text>
</comment>